<keyword evidence="9" id="KW-1185">Reference proteome</keyword>
<feature type="transmembrane region" description="Helical" evidence="7">
    <location>
        <begin position="20"/>
        <end position="40"/>
    </location>
</feature>
<feature type="transmembrane region" description="Helical" evidence="7">
    <location>
        <begin position="46"/>
        <end position="62"/>
    </location>
</feature>
<gene>
    <name evidence="8" type="ORF">PVL29_023168</name>
</gene>
<evidence type="ECO:0000256" key="5">
    <source>
        <dbReference type="ARBA" id="ARBA00022989"/>
    </source>
</evidence>
<evidence type="ECO:0000313" key="9">
    <source>
        <dbReference type="Proteomes" id="UP001168098"/>
    </source>
</evidence>
<dbReference type="GO" id="GO:0005345">
    <property type="term" value="F:purine nucleobase transmembrane transporter activity"/>
    <property type="evidence" value="ECO:0007669"/>
    <property type="project" value="UniProtKB-ARBA"/>
</dbReference>
<dbReference type="SUPFAM" id="SSF103481">
    <property type="entry name" value="Multidrug resistance efflux transporter EmrE"/>
    <property type="match status" value="1"/>
</dbReference>
<protein>
    <submittedName>
        <fullName evidence="8">Uncharacterized protein</fullName>
    </submittedName>
</protein>
<comment type="similarity">
    <text evidence="2">Belongs to the purine permeases (TC 2.A.7.14) family.</text>
</comment>
<dbReference type="Pfam" id="PF16913">
    <property type="entry name" value="PUNUT"/>
    <property type="match status" value="1"/>
</dbReference>
<dbReference type="GO" id="GO:0016020">
    <property type="term" value="C:membrane"/>
    <property type="evidence" value="ECO:0007669"/>
    <property type="project" value="UniProtKB-SubCell"/>
</dbReference>
<reference evidence="8 9" key="1">
    <citation type="journal article" date="2023" name="BMC Biotechnol.">
        <title>Vitis rotundifolia cv Carlos genome sequencing.</title>
        <authorList>
            <person name="Huff M."/>
            <person name="Hulse-Kemp A."/>
            <person name="Scheffler B."/>
            <person name="Youngblood R."/>
            <person name="Simpson S."/>
            <person name="Babiker E."/>
            <person name="Staton M."/>
        </authorList>
    </citation>
    <scope>NUCLEOTIDE SEQUENCE [LARGE SCALE GENOMIC DNA]</scope>
    <source>
        <tissue evidence="8">Leaf</tissue>
    </source>
</reference>
<evidence type="ECO:0000256" key="2">
    <source>
        <dbReference type="ARBA" id="ARBA00006213"/>
    </source>
</evidence>
<comment type="caution">
    <text evidence="8">The sequence shown here is derived from an EMBL/GenBank/DDBJ whole genome shotgun (WGS) entry which is preliminary data.</text>
</comment>
<comment type="subcellular location">
    <subcellularLocation>
        <location evidence="1">Membrane</location>
        <topology evidence="1">Multi-pass membrane protein</topology>
    </subcellularLocation>
</comment>
<accession>A0AA38YN55</accession>
<dbReference type="Proteomes" id="UP001168098">
    <property type="component" value="Unassembled WGS sequence"/>
</dbReference>
<keyword evidence="3" id="KW-0813">Transport</keyword>
<dbReference type="InterPro" id="IPR030182">
    <property type="entry name" value="PUP_plant"/>
</dbReference>
<evidence type="ECO:0000256" key="4">
    <source>
        <dbReference type="ARBA" id="ARBA00022692"/>
    </source>
</evidence>
<evidence type="ECO:0000256" key="7">
    <source>
        <dbReference type="SAM" id="Phobius"/>
    </source>
</evidence>
<feature type="transmembrane region" description="Helical" evidence="7">
    <location>
        <begin position="210"/>
        <end position="226"/>
    </location>
</feature>
<feature type="transmembrane region" description="Helical" evidence="7">
    <location>
        <begin position="173"/>
        <end position="198"/>
    </location>
</feature>
<proteinExistence type="inferred from homology"/>
<dbReference type="PANTHER" id="PTHR31376:SF1">
    <property type="entry name" value="PURINE PERMEASE 2"/>
    <property type="match status" value="1"/>
</dbReference>
<dbReference type="InterPro" id="IPR037185">
    <property type="entry name" value="EmrE-like"/>
</dbReference>
<evidence type="ECO:0000313" key="8">
    <source>
        <dbReference type="EMBL" id="KAJ9673439.1"/>
    </source>
</evidence>
<keyword evidence="5 7" id="KW-1133">Transmembrane helix</keyword>
<evidence type="ECO:0000256" key="3">
    <source>
        <dbReference type="ARBA" id="ARBA00022448"/>
    </source>
</evidence>
<dbReference type="EMBL" id="JARBHA010000018">
    <property type="protein sequence ID" value="KAJ9673439.1"/>
    <property type="molecule type" value="Genomic_DNA"/>
</dbReference>
<organism evidence="8 9">
    <name type="scientific">Vitis rotundifolia</name>
    <name type="common">Muscadine grape</name>
    <dbReference type="NCBI Taxonomy" id="103349"/>
    <lineage>
        <taxon>Eukaryota</taxon>
        <taxon>Viridiplantae</taxon>
        <taxon>Streptophyta</taxon>
        <taxon>Embryophyta</taxon>
        <taxon>Tracheophyta</taxon>
        <taxon>Spermatophyta</taxon>
        <taxon>Magnoliopsida</taxon>
        <taxon>eudicotyledons</taxon>
        <taxon>Gunneridae</taxon>
        <taxon>Pentapetalae</taxon>
        <taxon>rosids</taxon>
        <taxon>Vitales</taxon>
        <taxon>Vitaceae</taxon>
        <taxon>Viteae</taxon>
        <taxon>Vitis</taxon>
    </lineage>
</organism>
<dbReference type="AlphaFoldDB" id="A0AA38YN55"/>
<keyword evidence="6 7" id="KW-0472">Membrane</keyword>
<name>A0AA38YN55_VITRO</name>
<feature type="transmembrane region" description="Helical" evidence="7">
    <location>
        <begin position="98"/>
        <end position="115"/>
    </location>
</feature>
<evidence type="ECO:0000256" key="6">
    <source>
        <dbReference type="ARBA" id="ARBA00023136"/>
    </source>
</evidence>
<dbReference type="PANTHER" id="PTHR31376">
    <property type="entry name" value="OS09G0467300 PROTEIN-RELATED"/>
    <property type="match status" value="1"/>
</dbReference>
<dbReference type="GO" id="GO:0015211">
    <property type="term" value="F:purine nucleoside transmembrane transporter activity"/>
    <property type="evidence" value="ECO:0007669"/>
    <property type="project" value="InterPro"/>
</dbReference>
<evidence type="ECO:0000256" key="1">
    <source>
        <dbReference type="ARBA" id="ARBA00004141"/>
    </source>
</evidence>
<keyword evidence="4 7" id="KW-0812">Transmembrane</keyword>
<sequence>MNLLDMQPQLTSNIIKKTLLVLNGLILSIGTCGGAKNIWLLSWFETNGWPIILLPILILFLMKPPLRIASTLVGVLTGLEDYLYAYGVAKLPVSTSTLIQGIELALTAGFAFLLVKQKFTAHSVNVILPLTITYPLVKEIQLVTCFFATAFCTINCDSCQPEAREFKFGEINYYLVLVSNATIWQCFFLGSIGVASWLSSLGEKLQVEKGVALALSLWGFVSYFYGEKRRMTEDGENLIEK</sequence>